<evidence type="ECO:0000256" key="2">
    <source>
        <dbReference type="ARBA" id="ARBA00023136"/>
    </source>
</evidence>
<keyword evidence="3" id="KW-0998">Cell outer membrane</keyword>
<dbReference type="InterPro" id="IPR050330">
    <property type="entry name" value="Bact_OuterMem_StrucFunc"/>
</dbReference>
<proteinExistence type="predicted"/>
<comment type="subcellular location">
    <subcellularLocation>
        <location evidence="1">Cell outer membrane</location>
    </subcellularLocation>
</comment>
<dbReference type="PROSITE" id="PS51123">
    <property type="entry name" value="OMPA_2"/>
    <property type="match status" value="1"/>
</dbReference>
<feature type="domain" description="OmpA-like" evidence="6">
    <location>
        <begin position="536"/>
        <end position="658"/>
    </location>
</feature>
<evidence type="ECO:0000313" key="7">
    <source>
        <dbReference type="EMBL" id="AXB58252.1"/>
    </source>
</evidence>
<evidence type="ECO:0000256" key="1">
    <source>
        <dbReference type="ARBA" id="ARBA00004442"/>
    </source>
</evidence>
<keyword evidence="2 4" id="KW-0472">Membrane</keyword>
<dbReference type="PANTHER" id="PTHR30329:SF21">
    <property type="entry name" value="LIPOPROTEIN YIAD-RELATED"/>
    <property type="match status" value="1"/>
</dbReference>
<dbReference type="InterPro" id="IPR011990">
    <property type="entry name" value="TPR-like_helical_dom_sf"/>
</dbReference>
<dbReference type="AlphaFoldDB" id="A0A344LWG0"/>
<organism evidence="7 8">
    <name type="scientific">Flavobacterium fluviale</name>
    <dbReference type="NCBI Taxonomy" id="2249356"/>
    <lineage>
        <taxon>Bacteria</taxon>
        <taxon>Pseudomonadati</taxon>
        <taxon>Bacteroidota</taxon>
        <taxon>Flavobacteriia</taxon>
        <taxon>Flavobacteriales</taxon>
        <taxon>Flavobacteriaceae</taxon>
        <taxon>Flavobacterium</taxon>
    </lineage>
</organism>
<dbReference type="SUPFAM" id="SSF82171">
    <property type="entry name" value="DPP6 N-terminal domain-like"/>
    <property type="match status" value="1"/>
</dbReference>
<dbReference type="EMBL" id="CP030261">
    <property type="protein sequence ID" value="AXB58252.1"/>
    <property type="molecule type" value="Genomic_DNA"/>
</dbReference>
<feature type="chain" id="PRO_5016567068" description="OmpA-like domain-containing protein" evidence="5">
    <location>
        <begin position="26"/>
        <end position="658"/>
    </location>
</feature>
<dbReference type="CDD" id="cd07185">
    <property type="entry name" value="OmpA_C-like"/>
    <property type="match status" value="1"/>
</dbReference>
<dbReference type="Gene3D" id="2.120.10.30">
    <property type="entry name" value="TolB, C-terminal domain"/>
    <property type="match status" value="1"/>
</dbReference>
<dbReference type="SUPFAM" id="SSF48452">
    <property type="entry name" value="TPR-like"/>
    <property type="match status" value="1"/>
</dbReference>
<accession>A0A344LWG0</accession>
<dbReference type="Proteomes" id="UP000251561">
    <property type="component" value="Chromosome"/>
</dbReference>
<keyword evidence="8" id="KW-1185">Reference proteome</keyword>
<dbReference type="Gene3D" id="1.25.40.10">
    <property type="entry name" value="Tetratricopeptide repeat domain"/>
    <property type="match status" value="1"/>
</dbReference>
<name>A0A344LWG0_9FLAO</name>
<reference evidence="7 8" key="1">
    <citation type="submission" date="2018-06" db="EMBL/GenBank/DDBJ databases">
        <title>Genome sequencing of Flavobacterium.</title>
        <authorList>
            <person name="Baek M.-G."/>
            <person name="Yi H."/>
        </authorList>
    </citation>
    <scope>NUCLEOTIDE SEQUENCE [LARGE SCALE GENOMIC DNA]</scope>
    <source>
        <strain evidence="7 8">HYN0086</strain>
    </source>
</reference>
<dbReference type="InterPro" id="IPR006665">
    <property type="entry name" value="OmpA-like"/>
</dbReference>
<dbReference type="PRINTS" id="PR01021">
    <property type="entry name" value="OMPADOMAIN"/>
</dbReference>
<gene>
    <name evidence="7" type="ORF">HYN86_17295</name>
</gene>
<dbReference type="InterPro" id="IPR011659">
    <property type="entry name" value="WD40"/>
</dbReference>
<dbReference type="PANTHER" id="PTHR30329">
    <property type="entry name" value="STATOR ELEMENT OF FLAGELLAR MOTOR COMPLEX"/>
    <property type="match status" value="1"/>
</dbReference>
<evidence type="ECO:0000256" key="5">
    <source>
        <dbReference type="SAM" id="SignalP"/>
    </source>
</evidence>
<sequence length="658" mass="73785">MISKKIKTALALLCICLVQMQGINAQNKKAAKADEVYNKFAFIEAGKLYKSLVDKGDTSTEVYTKLGNCYYFNGQSPEAADSYAKVFNSGKSVTPEFYFRYAQALNNSKKYNEANAVMKKYYAVTGKKDLSENWKEQKLMADIQKQSGRYDIKPVSLNSPVSDFGTSFDGKDKVMFASARDSGVIIKRKHSWNEKSFMKIYTANVTADGDLEDAAPVKGDINTKYHQSSPAITKDGKYMYFTRNNYMDGKLGADKNGTNFLKIYVAENVKGEWKNVKELPYPINSDGFSSAHPALSPDETQLFFASDRNNSFGNSDLYVVSLKKGNLVGNDVTKLSDEINTPGRETYPFMDKKGILYFASDGHPGLGGLDVFAAMKDQAGIYHVVNVGDGINTPEDDFAYVINDSKKGYFSSNRTGNDDINRFVENKPVIFDFDIRSIIFGTIAENGKPLPDLKVEVFDSNNASIATGVTDNQGNYKVFVDPYQNYRVVYSKPLYAEKTVNAEQLKPLEKREISFELTKEVEVIVDGETVKIKDGDDLTDKLKLNPIYFDLNGYNIRQSSKKELDKVVALMKDRPNISIKVNSYTDSRGRDEFNMKLSQNRAKSTVNYIIKAGIEKERISGEGFGETHLLNHCSNGVKCSENEHELNRRSEFIISFSK</sequence>
<dbReference type="KEGG" id="ffl:HYN86_17295"/>
<evidence type="ECO:0000259" key="6">
    <source>
        <dbReference type="PROSITE" id="PS51123"/>
    </source>
</evidence>
<dbReference type="InterPro" id="IPR006664">
    <property type="entry name" value="OMP_bac"/>
</dbReference>
<dbReference type="Gene3D" id="3.30.1330.60">
    <property type="entry name" value="OmpA-like domain"/>
    <property type="match status" value="1"/>
</dbReference>
<feature type="signal peptide" evidence="5">
    <location>
        <begin position="1"/>
        <end position="25"/>
    </location>
</feature>
<evidence type="ECO:0000313" key="8">
    <source>
        <dbReference type="Proteomes" id="UP000251561"/>
    </source>
</evidence>
<dbReference type="InterPro" id="IPR008969">
    <property type="entry name" value="CarboxyPept-like_regulatory"/>
</dbReference>
<evidence type="ECO:0000256" key="3">
    <source>
        <dbReference type="ARBA" id="ARBA00023237"/>
    </source>
</evidence>
<dbReference type="OrthoDB" id="9809364at2"/>
<dbReference type="InterPro" id="IPR036737">
    <property type="entry name" value="OmpA-like_sf"/>
</dbReference>
<dbReference type="SUPFAM" id="SSF103088">
    <property type="entry name" value="OmpA-like"/>
    <property type="match status" value="1"/>
</dbReference>
<evidence type="ECO:0000256" key="4">
    <source>
        <dbReference type="PROSITE-ProRule" id="PRU00473"/>
    </source>
</evidence>
<dbReference type="Gene3D" id="2.60.40.1120">
    <property type="entry name" value="Carboxypeptidase-like, regulatory domain"/>
    <property type="match status" value="1"/>
</dbReference>
<dbReference type="GO" id="GO:0009279">
    <property type="term" value="C:cell outer membrane"/>
    <property type="evidence" value="ECO:0007669"/>
    <property type="project" value="UniProtKB-SubCell"/>
</dbReference>
<dbReference type="InterPro" id="IPR011042">
    <property type="entry name" value="6-blade_b-propeller_TolB-like"/>
</dbReference>
<protein>
    <recommendedName>
        <fullName evidence="6">OmpA-like domain-containing protein</fullName>
    </recommendedName>
</protein>
<dbReference type="RefSeq" id="WP_113679176.1">
    <property type="nucleotide sequence ID" value="NZ_CP030261.1"/>
</dbReference>
<dbReference type="Pfam" id="PF07676">
    <property type="entry name" value="PD40"/>
    <property type="match status" value="3"/>
</dbReference>
<dbReference type="Pfam" id="PF00691">
    <property type="entry name" value="OmpA"/>
    <property type="match status" value="1"/>
</dbReference>
<keyword evidence="5" id="KW-0732">Signal</keyword>
<dbReference type="SUPFAM" id="SSF49464">
    <property type="entry name" value="Carboxypeptidase regulatory domain-like"/>
    <property type="match status" value="1"/>
</dbReference>